<evidence type="ECO:0000313" key="8">
    <source>
        <dbReference type="EMBL" id="PIM98012.1"/>
    </source>
</evidence>
<dbReference type="AlphaFoldDB" id="A0A2G9FY70"/>
<protein>
    <recommendedName>
        <fullName evidence="7">Phytocyanin domain-containing protein</fullName>
    </recommendedName>
</protein>
<comment type="similarity">
    <text evidence="4">Belongs to the early nodulin-like (ENODL) family.</text>
</comment>
<keyword evidence="9" id="KW-1185">Reference proteome</keyword>
<dbReference type="GO" id="GO:0009055">
    <property type="term" value="F:electron transfer activity"/>
    <property type="evidence" value="ECO:0007669"/>
    <property type="project" value="InterPro"/>
</dbReference>
<dbReference type="STRING" id="429701.A0A2G9FY70"/>
<evidence type="ECO:0000313" key="9">
    <source>
        <dbReference type="Proteomes" id="UP000231279"/>
    </source>
</evidence>
<dbReference type="OrthoDB" id="1851979at2759"/>
<dbReference type="PANTHER" id="PTHR33021">
    <property type="entry name" value="BLUE COPPER PROTEIN"/>
    <property type="match status" value="1"/>
</dbReference>
<name>A0A2G9FY70_9LAMI</name>
<sequence length="130" mass="14903">MAGLRRGIVFAAVALMFAAVMLPEVAAVRYVVGGKMGWSSNVNYKNWARGRHFYKGDWLFFVYDRTKMNVLEVKKADYERCIARLPLHNRTTGAGRDVVPLNVTKTYYFIRGKGYCYKGMKAAVPIRRRI</sequence>
<evidence type="ECO:0000256" key="4">
    <source>
        <dbReference type="ARBA" id="ARBA00035011"/>
    </source>
</evidence>
<evidence type="ECO:0000256" key="1">
    <source>
        <dbReference type="ARBA" id="ARBA00022729"/>
    </source>
</evidence>
<dbReference type="InterPro" id="IPR003245">
    <property type="entry name" value="Phytocyanin_dom"/>
</dbReference>
<evidence type="ECO:0000256" key="6">
    <source>
        <dbReference type="SAM" id="SignalP"/>
    </source>
</evidence>
<keyword evidence="1 6" id="KW-0732">Signal</keyword>
<reference evidence="9" key="1">
    <citation type="journal article" date="2018" name="Gigascience">
        <title>Genome assembly of the Pink Ipe (Handroanthus impetiginosus, Bignoniaceae), a highly valued, ecologically keystone Neotropical timber forest tree.</title>
        <authorList>
            <person name="Silva-Junior O.B."/>
            <person name="Grattapaglia D."/>
            <person name="Novaes E."/>
            <person name="Collevatti R.G."/>
        </authorList>
    </citation>
    <scope>NUCLEOTIDE SEQUENCE [LARGE SCALE GENOMIC DNA]</scope>
    <source>
        <strain evidence="9">cv. UFG-1</strain>
    </source>
</reference>
<dbReference type="Pfam" id="PF02298">
    <property type="entry name" value="Cu_bind_like"/>
    <property type="match status" value="1"/>
</dbReference>
<organism evidence="8 9">
    <name type="scientific">Handroanthus impetiginosus</name>
    <dbReference type="NCBI Taxonomy" id="429701"/>
    <lineage>
        <taxon>Eukaryota</taxon>
        <taxon>Viridiplantae</taxon>
        <taxon>Streptophyta</taxon>
        <taxon>Embryophyta</taxon>
        <taxon>Tracheophyta</taxon>
        <taxon>Spermatophyta</taxon>
        <taxon>Magnoliopsida</taxon>
        <taxon>eudicotyledons</taxon>
        <taxon>Gunneridae</taxon>
        <taxon>Pentapetalae</taxon>
        <taxon>asterids</taxon>
        <taxon>lamiids</taxon>
        <taxon>Lamiales</taxon>
        <taxon>Bignoniaceae</taxon>
        <taxon>Crescentiina</taxon>
        <taxon>Tabebuia alliance</taxon>
        <taxon>Handroanthus</taxon>
    </lineage>
</organism>
<dbReference type="PANTHER" id="PTHR33021:SF231">
    <property type="entry name" value="EARLY NODULIN-LIKE PROTEIN 17"/>
    <property type="match status" value="1"/>
</dbReference>
<feature type="signal peptide" evidence="6">
    <location>
        <begin position="1"/>
        <end position="27"/>
    </location>
</feature>
<keyword evidence="3" id="KW-0325">Glycoprotein</keyword>
<dbReference type="FunFam" id="2.60.40.420:FF:000018">
    <property type="entry name" value="Lamin-like protein"/>
    <property type="match status" value="1"/>
</dbReference>
<evidence type="ECO:0000256" key="2">
    <source>
        <dbReference type="ARBA" id="ARBA00023157"/>
    </source>
</evidence>
<dbReference type="PROSITE" id="PS51485">
    <property type="entry name" value="PHYTOCYANIN"/>
    <property type="match status" value="1"/>
</dbReference>
<proteinExistence type="inferred from homology"/>
<feature type="chain" id="PRO_5013849730" description="Phytocyanin domain-containing protein" evidence="6">
    <location>
        <begin position="28"/>
        <end position="130"/>
    </location>
</feature>
<dbReference type="SUPFAM" id="SSF49503">
    <property type="entry name" value="Cupredoxins"/>
    <property type="match status" value="1"/>
</dbReference>
<evidence type="ECO:0000256" key="5">
    <source>
        <dbReference type="ARBA" id="ARBA00037626"/>
    </source>
</evidence>
<evidence type="ECO:0000259" key="7">
    <source>
        <dbReference type="PROSITE" id="PS51485"/>
    </source>
</evidence>
<comment type="caution">
    <text evidence="8">The sequence shown here is derived from an EMBL/GenBank/DDBJ whole genome shotgun (WGS) entry which is preliminary data.</text>
</comment>
<accession>A0A2G9FY70</accession>
<dbReference type="InterPro" id="IPR039391">
    <property type="entry name" value="Phytocyanin-like"/>
</dbReference>
<keyword evidence="2" id="KW-1015">Disulfide bond</keyword>
<dbReference type="InterPro" id="IPR008972">
    <property type="entry name" value="Cupredoxin"/>
</dbReference>
<dbReference type="Gene3D" id="2.60.40.420">
    <property type="entry name" value="Cupredoxins - blue copper proteins"/>
    <property type="match status" value="1"/>
</dbReference>
<feature type="domain" description="Phytocyanin" evidence="7">
    <location>
        <begin position="28"/>
        <end position="128"/>
    </location>
</feature>
<dbReference type="Proteomes" id="UP000231279">
    <property type="component" value="Unassembled WGS sequence"/>
</dbReference>
<evidence type="ECO:0000256" key="3">
    <source>
        <dbReference type="ARBA" id="ARBA00023180"/>
    </source>
</evidence>
<comment type="function">
    <text evidence="5">May act as a carbohydrate transporter.</text>
</comment>
<gene>
    <name evidence="8" type="ORF">CDL12_29509</name>
</gene>
<dbReference type="GO" id="GO:0005886">
    <property type="term" value="C:plasma membrane"/>
    <property type="evidence" value="ECO:0007669"/>
    <property type="project" value="TreeGrafter"/>
</dbReference>
<dbReference type="EMBL" id="NKXS01008893">
    <property type="protein sequence ID" value="PIM98012.1"/>
    <property type="molecule type" value="Genomic_DNA"/>
</dbReference>